<evidence type="ECO:0000313" key="1">
    <source>
        <dbReference type="EMBL" id="KAL1844620.1"/>
    </source>
</evidence>
<gene>
    <name evidence="1" type="ORF">VTK73DRAFT_2152</name>
</gene>
<keyword evidence="2" id="KW-1185">Reference proteome</keyword>
<accession>A0ABR3VSI3</accession>
<organism evidence="1 2">
    <name type="scientific">Phialemonium thermophilum</name>
    <dbReference type="NCBI Taxonomy" id="223376"/>
    <lineage>
        <taxon>Eukaryota</taxon>
        <taxon>Fungi</taxon>
        <taxon>Dikarya</taxon>
        <taxon>Ascomycota</taxon>
        <taxon>Pezizomycotina</taxon>
        <taxon>Sordariomycetes</taxon>
        <taxon>Sordariomycetidae</taxon>
        <taxon>Cephalothecales</taxon>
        <taxon>Cephalothecaceae</taxon>
        <taxon>Phialemonium</taxon>
    </lineage>
</organism>
<proteinExistence type="predicted"/>
<sequence length="74" mass="8258">MEVASASYSEGERRDGSTLLSWGVNGRGGILLRNWASWLMPGQVCIPSRMEGQREGNHGWLNRAKVFLPLDRLS</sequence>
<reference evidence="1 2" key="1">
    <citation type="journal article" date="2024" name="Commun. Biol.">
        <title>Comparative genomic analysis of thermophilic fungi reveals convergent evolutionary adaptations and gene losses.</title>
        <authorList>
            <person name="Steindorff A.S."/>
            <person name="Aguilar-Pontes M.V."/>
            <person name="Robinson A.J."/>
            <person name="Andreopoulos B."/>
            <person name="LaButti K."/>
            <person name="Kuo A."/>
            <person name="Mondo S."/>
            <person name="Riley R."/>
            <person name="Otillar R."/>
            <person name="Haridas S."/>
            <person name="Lipzen A."/>
            <person name="Grimwood J."/>
            <person name="Schmutz J."/>
            <person name="Clum A."/>
            <person name="Reid I.D."/>
            <person name="Moisan M.C."/>
            <person name="Butler G."/>
            <person name="Nguyen T.T.M."/>
            <person name="Dewar K."/>
            <person name="Conant G."/>
            <person name="Drula E."/>
            <person name="Henrissat B."/>
            <person name="Hansel C."/>
            <person name="Singer S."/>
            <person name="Hutchinson M.I."/>
            <person name="de Vries R.P."/>
            <person name="Natvig D.O."/>
            <person name="Powell A.J."/>
            <person name="Tsang A."/>
            <person name="Grigoriev I.V."/>
        </authorList>
    </citation>
    <scope>NUCLEOTIDE SEQUENCE [LARGE SCALE GENOMIC DNA]</scope>
    <source>
        <strain evidence="1 2">ATCC 24622</strain>
    </source>
</reference>
<comment type="caution">
    <text evidence="1">The sequence shown here is derived from an EMBL/GenBank/DDBJ whole genome shotgun (WGS) entry which is preliminary data.</text>
</comment>
<evidence type="ECO:0000313" key="2">
    <source>
        <dbReference type="Proteomes" id="UP001586593"/>
    </source>
</evidence>
<dbReference type="EMBL" id="JAZHXJ010001585">
    <property type="protein sequence ID" value="KAL1844620.1"/>
    <property type="molecule type" value="Genomic_DNA"/>
</dbReference>
<name>A0ABR3VSI3_9PEZI</name>
<dbReference type="Proteomes" id="UP001586593">
    <property type="component" value="Unassembled WGS sequence"/>
</dbReference>
<protein>
    <submittedName>
        <fullName evidence="1">Uncharacterized protein</fullName>
    </submittedName>
</protein>